<sequence length="288" mass="31077">MTTNGYPTTPDERALLARDVHAHLPEDRRVQLRADDLERLAAGLPNTYSPNDVVDALARWTSPNDPGGLPWTTTRSGFDAVVAARARREEPRGILEKYDPASRVVTGIAMPAYAVSHHPGHIVTHTGQMDVVSLDVNDVAVHWGHVTGVRCGALVGIERRAEGLQVWLELRAGELEGRMLALVDLGRVGLSAGFKARMGPEAGSGSRARRAEGMRLGEVSLTDRPAFGLADTAVKRVADVPRFAAEALRRERSDELNLRALEVGAAPSGRAAGRQQVRTFPGAKITVR</sequence>
<proteinExistence type="predicted"/>
<evidence type="ECO:0000313" key="1">
    <source>
        <dbReference type="EMBL" id="GAA1739173.1"/>
    </source>
</evidence>
<evidence type="ECO:0000313" key="2">
    <source>
        <dbReference type="Proteomes" id="UP001501138"/>
    </source>
</evidence>
<dbReference type="Proteomes" id="UP001501138">
    <property type="component" value="Unassembled WGS sequence"/>
</dbReference>
<keyword evidence="2" id="KW-1185">Reference proteome</keyword>
<name>A0ABN2JWF8_9MICO</name>
<dbReference type="EMBL" id="BAAAPM010000009">
    <property type="protein sequence ID" value="GAA1739173.1"/>
    <property type="molecule type" value="Genomic_DNA"/>
</dbReference>
<dbReference type="RefSeq" id="WP_344250436.1">
    <property type="nucleotide sequence ID" value="NZ_BAAAPM010000009.1"/>
</dbReference>
<protein>
    <submittedName>
        <fullName evidence="1">Uncharacterized protein</fullName>
    </submittedName>
</protein>
<gene>
    <name evidence="1" type="ORF">GCM10009809_38260</name>
</gene>
<accession>A0ABN2JWF8</accession>
<organism evidence="1 2">
    <name type="scientific">Isoptericola hypogeus</name>
    <dbReference type="NCBI Taxonomy" id="300179"/>
    <lineage>
        <taxon>Bacteria</taxon>
        <taxon>Bacillati</taxon>
        <taxon>Actinomycetota</taxon>
        <taxon>Actinomycetes</taxon>
        <taxon>Micrococcales</taxon>
        <taxon>Promicromonosporaceae</taxon>
        <taxon>Isoptericola</taxon>
    </lineage>
</organism>
<comment type="caution">
    <text evidence="1">The sequence shown here is derived from an EMBL/GenBank/DDBJ whole genome shotgun (WGS) entry which is preliminary data.</text>
</comment>
<reference evidence="1 2" key="1">
    <citation type="journal article" date="2019" name="Int. J. Syst. Evol. Microbiol.">
        <title>The Global Catalogue of Microorganisms (GCM) 10K type strain sequencing project: providing services to taxonomists for standard genome sequencing and annotation.</title>
        <authorList>
            <consortium name="The Broad Institute Genomics Platform"/>
            <consortium name="The Broad Institute Genome Sequencing Center for Infectious Disease"/>
            <person name="Wu L."/>
            <person name="Ma J."/>
        </authorList>
    </citation>
    <scope>NUCLEOTIDE SEQUENCE [LARGE SCALE GENOMIC DNA]</scope>
    <source>
        <strain evidence="1 2">JCM 15589</strain>
    </source>
</reference>